<sequence length="245" mass="25614">TYADWAERQYDWMTNVGLIASNGAVYDGTDVNANCSQINHIQWTYNSGALIYGSAVMYNMTGASPKWSNRLTTLLNATSVFIDKDSRVIYEVACEPQGFCNVDQLAMKALYARDLALTTVSAPFTADAIAPLLQRSARAAAASCNSASNGTQCGSQWTLNQFDGTTGLGQQLSALSVIQNLLVGSTPALRTSSTMTNDTAGGNGTLAPGPNSTSPGPVVSTGGAGRMVASVSTAVLLMFAVQCLI</sequence>
<dbReference type="EMBL" id="JAWDJW010008204">
    <property type="protein sequence ID" value="KAK3060909.1"/>
    <property type="molecule type" value="Genomic_DNA"/>
</dbReference>
<proteinExistence type="predicted"/>
<gene>
    <name evidence="1" type="ORF">LTS18_007444</name>
</gene>
<evidence type="ECO:0000313" key="1">
    <source>
        <dbReference type="EMBL" id="KAK3060909.1"/>
    </source>
</evidence>
<dbReference type="Proteomes" id="UP001186974">
    <property type="component" value="Unassembled WGS sequence"/>
</dbReference>
<accession>A0ACC3D2P0</accession>
<feature type="non-terminal residue" evidence="1">
    <location>
        <position position="1"/>
    </location>
</feature>
<comment type="caution">
    <text evidence="1">The sequence shown here is derived from an EMBL/GenBank/DDBJ whole genome shotgun (WGS) entry which is preliminary data.</text>
</comment>
<keyword evidence="2" id="KW-1185">Reference proteome</keyword>
<reference evidence="1" key="1">
    <citation type="submission" date="2024-09" db="EMBL/GenBank/DDBJ databases">
        <title>Black Yeasts Isolated from many extreme environments.</title>
        <authorList>
            <person name="Coleine C."/>
            <person name="Stajich J.E."/>
            <person name="Selbmann L."/>
        </authorList>
    </citation>
    <scope>NUCLEOTIDE SEQUENCE</scope>
    <source>
        <strain evidence="1">CCFEE 5737</strain>
    </source>
</reference>
<protein>
    <submittedName>
        <fullName evidence="1">Uncharacterized protein</fullName>
    </submittedName>
</protein>
<organism evidence="1 2">
    <name type="scientific">Coniosporium uncinatum</name>
    <dbReference type="NCBI Taxonomy" id="93489"/>
    <lineage>
        <taxon>Eukaryota</taxon>
        <taxon>Fungi</taxon>
        <taxon>Dikarya</taxon>
        <taxon>Ascomycota</taxon>
        <taxon>Pezizomycotina</taxon>
        <taxon>Dothideomycetes</taxon>
        <taxon>Dothideomycetes incertae sedis</taxon>
        <taxon>Coniosporium</taxon>
    </lineage>
</organism>
<evidence type="ECO:0000313" key="2">
    <source>
        <dbReference type="Proteomes" id="UP001186974"/>
    </source>
</evidence>
<name>A0ACC3D2P0_9PEZI</name>